<dbReference type="Gene3D" id="2.40.50.40">
    <property type="match status" value="1"/>
</dbReference>
<dbReference type="Pfam" id="PF00536">
    <property type="entry name" value="SAM_1"/>
    <property type="match status" value="1"/>
</dbReference>
<feature type="domain" description="Chromo" evidence="4">
    <location>
        <begin position="21"/>
        <end position="79"/>
    </location>
</feature>
<dbReference type="Pfam" id="PF00385">
    <property type="entry name" value="Chromo"/>
    <property type="match status" value="1"/>
</dbReference>
<dbReference type="InterPro" id="IPR023779">
    <property type="entry name" value="Chromodomain_CS"/>
</dbReference>
<keyword evidence="2" id="KW-0539">Nucleus</keyword>
<dbReference type="Proteomes" id="UP000580250">
    <property type="component" value="Unassembled WGS sequence"/>
</dbReference>
<name>A0A6V7W5S8_MELEN</name>
<evidence type="ECO:0000256" key="1">
    <source>
        <dbReference type="ARBA" id="ARBA00004123"/>
    </source>
</evidence>
<evidence type="ECO:0000256" key="3">
    <source>
        <dbReference type="SAM" id="MobiDB-lite"/>
    </source>
</evidence>
<feature type="region of interest" description="Disordered" evidence="3">
    <location>
        <begin position="293"/>
        <end position="317"/>
    </location>
</feature>
<sequence length="536" mass="61131">MISEFDSRINPRHLQQEEMEYKVEKILNKKLKNGREQYLIKWSGFGPKWNSWEPKKNIQHLEEFKNYLVEEKEEELLKREEKLERMDRSSRKASREALKKIFLMNSPNCMRRKIVDEAQVDSMQEEEEDEEEEGFEEGNYRMETDLGEDVEDFEGGNYGMEGMGEAAFGEADRYTSTDLCRMLGLIDVQFEYNGDDFEYNSSEKSFNVCFQQQFQDMNPTAEEPFIRDVLSLKYKEFQNILYARGKQLAGNKVDRIAGSTPNPPNLQPTSSTAGSGQIKKVNMLSGKKVVRFAESTSNPPTSKDLQPSSSGTGSSGLIKKVTPLRIINSNQEFESLLKEDKKKKAKEENKKERAESKKNKDSEQREKEENWKNFFEACCDILTETRKKYASSFVKQRIQPHLLRDLGKDDLRTLGISALGDQLAIINYIKKYGGTPPEFLPPPEKTLTPPAPVTAAPATPPPVPSTPPAPATHPPAPVDDDILILEEEDVYNPAKPILSPAPDRHDIYPTGESNSKKAKNIFEVHNNLREQGFIKI</sequence>
<feature type="compositionally biased region" description="Acidic residues" evidence="3">
    <location>
        <begin position="123"/>
        <end position="136"/>
    </location>
</feature>
<dbReference type="SMART" id="SM00298">
    <property type="entry name" value="CHROMO"/>
    <property type="match status" value="1"/>
</dbReference>
<evidence type="ECO:0000313" key="6">
    <source>
        <dbReference type="Proteomes" id="UP000580250"/>
    </source>
</evidence>
<dbReference type="PANTHER" id="PTHR22812">
    <property type="entry name" value="CHROMOBOX PROTEIN"/>
    <property type="match status" value="1"/>
</dbReference>
<dbReference type="InterPro" id="IPR013761">
    <property type="entry name" value="SAM/pointed_sf"/>
</dbReference>
<dbReference type="OrthoDB" id="433924at2759"/>
<dbReference type="CDD" id="cd00024">
    <property type="entry name" value="CD_CSD"/>
    <property type="match status" value="1"/>
</dbReference>
<comment type="caution">
    <text evidence="5">The sequence shown here is derived from an EMBL/GenBank/DDBJ whole genome shotgun (WGS) entry which is preliminary data.</text>
</comment>
<gene>
    <name evidence="5" type="ORF">MENT_LOCUS34742</name>
</gene>
<protein>
    <recommendedName>
        <fullName evidence="4">Chromo domain-containing protein</fullName>
    </recommendedName>
</protein>
<dbReference type="AlphaFoldDB" id="A0A6V7W5S8"/>
<dbReference type="InterPro" id="IPR000953">
    <property type="entry name" value="Chromo/chromo_shadow_dom"/>
</dbReference>
<feature type="region of interest" description="Disordered" evidence="3">
    <location>
        <begin position="254"/>
        <end position="278"/>
    </location>
</feature>
<dbReference type="PROSITE" id="PS50013">
    <property type="entry name" value="CHROMO_2"/>
    <property type="match status" value="1"/>
</dbReference>
<dbReference type="InterPro" id="IPR023780">
    <property type="entry name" value="Chromo_domain"/>
</dbReference>
<dbReference type="GO" id="GO:0005634">
    <property type="term" value="C:nucleus"/>
    <property type="evidence" value="ECO:0007669"/>
    <property type="project" value="UniProtKB-SubCell"/>
</dbReference>
<dbReference type="InterPro" id="IPR051219">
    <property type="entry name" value="Heterochromatin_chromo-domain"/>
</dbReference>
<dbReference type="InterPro" id="IPR016197">
    <property type="entry name" value="Chromo-like_dom_sf"/>
</dbReference>
<dbReference type="PROSITE" id="PS00598">
    <property type="entry name" value="CHROMO_1"/>
    <property type="match status" value="1"/>
</dbReference>
<comment type="subcellular location">
    <subcellularLocation>
        <location evidence="1">Nucleus</location>
    </subcellularLocation>
</comment>
<feature type="compositionally biased region" description="Polar residues" evidence="3">
    <location>
        <begin position="294"/>
        <end position="312"/>
    </location>
</feature>
<evidence type="ECO:0000256" key="2">
    <source>
        <dbReference type="ARBA" id="ARBA00023242"/>
    </source>
</evidence>
<dbReference type="SUPFAM" id="SSF54160">
    <property type="entry name" value="Chromo domain-like"/>
    <property type="match status" value="1"/>
</dbReference>
<accession>A0A6V7W5S8</accession>
<reference evidence="5 6" key="1">
    <citation type="submission" date="2020-08" db="EMBL/GenBank/DDBJ databases">
        <authorList>
            <person name="Koutsovoulos G."/>
            <person name="Danchin GJ E."/>
        </authorList>
    </citation>
    <scope>NUCLEOTIDE SEQUENCE [LARGE SCALE GENOMIC DNA]</scope>
</reference>
<dbReference type="EMBL" id="CAJEWN010000434">
    <property type="protein sequence ID" value="CAD2182527.1"/>
    <property type="molecule type" value="Genomic_DNA"/>
</dbReference>
<feature type="region of interest" description="Disordered" evidence="3">
    <location>
        <begin position="120"/>
        <end position="139"/>
    </location>
</feature>
<dbReference type="InterPro" id="IPR001660">
    <property type="entry name" value="SAM"/>
</dbReference>
<dbReference type="Gene3D" id="1.10.150.50">
    <property type="entry name" value="Transcription Factor, Ets-1"/>
    <property type="match status" value="1"/>
</dbReference>
<proteinExistence type="predicted"/>
<evidence type="ECO:0000313" key="5">
    <source>
        <dbReference type="EMBL" id="CAD2182527.1"/>
    </source>
</evidence>
<feature type="region of interest" description="Disordered" evidence="3">
    <location>
        <begin position="338"/>
        <end position="368"/>
    </location>
</feature>
<evidence type="ECO:0000259" key="4">
    <source>
        <dbReference type="PROSITE" id="PS50013"/>
    </source>
</evidence>
<organism evidence="5 6">
    <name type="scientific">Meloidogyne enterolobii</name>
    <name type="common">Root-knot nematode worm</name>
    <name type="synonym">Meloidogyne mayaguensis</name>
    <dbReference type="NCBI Taxonomy" id="390850"/>
    <lineage>
        <taxon>Eukaryota</taxon>
        <taxon>Metazoa</taxon>
        <taxon>Ecdysozoa</taxon>
        <taxon>Nematoda</taxon>
        <taxon>Chromadorea</taxon>
        <taxon>Rhabditida</taxon>
        <taxon>Tylenchina</taxon>
        <taxon>Tylenchomorpha</taxon>
        <taxon>Tylenchoidea</taxon>
        <taxon>Meloidogynidae</taxon>
        <taxon>Meloidogyninae</taxon>
        <taxon>Meloidogyne</taxon>
    </lineage>
</organism>
<feature type="region of interest" description="Disordered" evidence="3">
    <location>
        <begin position="441"/>
        <end position="474"/>
    </location>
</feature>
<dbReference type="SUPFAM" id="SSF47769">
    <property type="entry name" value="SAM/Pointed domain"/>
    <property type="match status" value="1"/>
</dbReference>